<evidence type="ECO:0000313" key="1">
    <source>
        <dbReference type="EMBL" id="KAK3700138.1"/>
    </source>
</evidence>
<sequence length="292" mass="33553">MSFRSEDISSVRLRPTVGMWPGHAYKDPVFTKASITLGIYNRNLHQLLTPHHRQRHHEMRSRSQSTQNHIIKEIDVVSAPMATDHKLLVLRHFRRLRKIIDEDDEDNLSRYASKQAAREQLARMTLVFRDYIAMHARGEIGDEVESMVADVVDASFFVAGREHTFEQPAFANPLLMGREQEIVALMQELRAGNVDDVVELWNVQPMETEKVVPDTSSGGEDIGRELDWTRVLCRSSSEDNVLFHRGGNVVVKDRPKWQRSLSKRRLSSLDKAWPPASMEVRARSETDASDWD</sequence>
<accession>A0ACC3MQ97</accession>
<proteinExistence type="predicted"/>
<keyword evidence="2" id="KW-1185">Reference proteome</keyword>
<name>A0ACC3MQ97_9PEZI</name>
<reference evidence="1" key="1">
    <citation type="submission" date="2023-07" db="EMBL/GenBank/DDBJ databases">
        <title>Black Yeasts Isolated from many extreme environments.</title>
        <authorList>
            <person name="Coleine C."/>
            <person name="Stajich J.E."/>
            <person name="Selbmann L."/>
        </authorList>
    </citation>
    <scope>NUCLEOTIDE SEQUENCE</scope>
    <source>
        <strain evidence="1">CCFEE 5714</strain>
    </source>
</reference>
<protein>
    <submittedName>
        <fullName evidence="1">Uncharacterized protein</fullName>
    </submittedName>
</protein>
<dbReference type="EMBL" id="JAUTXU010000189">
    <property type="protein sequence ID" value="KAK3700138.1"/>
    <property type="molecule type" value="Genomic_DNA"/>
</dbReference>
<comment type="caution">
    <text evidence="1">The sequence shown here is derived from an EMBL/GenBank/DDBJ whole genome shotgun (WGS) entry which is preliminary data.</text>
</comment>
<organism evidence="1 2">
    <name type="scientific">Vermiconidia calcicola</name>
    <dbReference type="NCBI Taxonomy" id="1690605"/>
    <lineage>
        <taxon>Eukaryota</taxon>
        <taxon>Fungi</taxon>
        <taxon>Dikarya</taxon>
        <taxon>Ascomycota</taxon>
        <taxon>Pezizomycotina</taxon>
        <taxon>Dothideomycetes</taxon>
        <taxon>Dothideomycetidae</taxon>
        <taxon>Mycosphaerellales</taxon>
        <taxon>Extremaceae</taxon>
        <taxon>Vermiconidia</taxon>
    </lineage>
</organism>
<gene>
    <name evidence="1" type="ORF">LTR37_016141</name>
</gene>
<evidence type="ECO:0000313" key="2">
    <source>
        <dbReference type="Proteomes" id="UP001281147"/>
    </source>
</evidence>
<dbReference type="Proteomes" id="UP001281147">
    <property type="component" value="Unassembled WGS sequence"/>
</dbReference>